<feature type="chain" id="PRO_5021759565" evidence="1">
    <location>
        <begin position="25"/>
        <end position="664"/>
    </location>
</feature>
<dbReference type="GO" id="GO:0016787">
    <property type="term" value="F:hydrolase activity"/>
    <property type="evidence" value="ECO:0007669"/>
    <property type="project" value="UniProtKB-KW"/>
</dbReference>
<dbReference type="RefSeq" id="WP_144250002.1">
    <property type="nucleotide sequence ID" value="NZ_VLPK01000004.1"/>
</dbReference>
<protein>
    <submittedName>
        <fullName evidence="5">Glycoside hydrolase family 127 protein</fullName>
    </submittedName>
</protein>
<dbReference type="PANTHER" id="PTHR43465">
    <property type="entry name" value="DUF1680 DOMAIN PROTEIN (AFU_ORTHOLOGUE AFUA_1G08910)"/>
    <property type="match status" value="1"/>
</dbReference>
<feature type="domain" description="Non-reducing end beta-L-arabinofuranosidase-like GH127 middle" evidence="3">
    <location>
        <begin position="430"/>
        <end position="541"/>
    </location>
</feature>
<dbReference type="PANTHER" id="PTHR43465:SF2">
    <property type="entry name" value="DUF1680 DOMAIN PROTEIN (AFU_ORTHOLOGUE AFUA_1G08910)"/>
    <property type="match status" value="1"/>
</dbReference>
<evidence type="ECO:0000259" key="3">
    <source>
        <dbReference type="Pfam" id="PF20736"/>
    </source>
</evidence>
<feature type="domain" description="Non-reducing end beta-L-arabinofuranosidase-like GH127 catalytic" evidence="2">
    <location>
        <begin position="38"/>
        <end position="419"/>
    </location>
</feature>
<dbReference type="OrthoDB" id="9757939at2"/>
<evidence type="ECO:0000259" key="2">
    <source>
        <dbReference type="Pfam" id="PF07944"/>
    </source>
</evidence>
<evidence type="ECO:0000256" key="1">
    <source>
        <dbReference type="SAM" id="SignalP"/>
    </source>
</evidence>
<keyword evidence="5" id="KW-0378">Hydrolase</keyword>
<name>A0A556MFK9_9SPHI</name>
<proteinExistence type="predicted"/>
<dbReference type="InterPro" id="IPR012878">
    <property type="entry name" value="Beta-AFase-like_GH127_cat"/>
</dbReference>
<reference evidence="5 6" key="1">
    <citation type="submission" date="2019-07" db="EMBL/GenBank/DDBJ databases">
        <authorList>
            <person name="Huq M.A."/>
        </authorList>
    </citation>
    <scope>NUCLEOTIDE SEQUENCE [LARGE SCALE GENOMIC DNA]</scope>
    <source>
        <strain evidence="5 6">MAH-19</strain>
    </source>
</reference>
<evidence type="ECO:0000259" key="4">
    <source>
        <dbReference type="Pfam" id="PF20737"/>
    </source>
</evidence>
<keyword evidence="6" id="KW-1185">Reference proteome</keyword>
<dbReference type="SUPFAM" id="SSF48208">
    <property type="entry name" value="Six-hairpin glycosidases"/>
    <property type="match status" value="1"/>
</dbReference>
<dbReference type="InterPro" id="IPR049049">
    <property type="entry name" value="Beta-AFase-like_GH127_C"/>
</dbReference>
<gene>
    <name evidence="5" type="ORF">FO440_19650</name>
</gene>
<dbReference type="AlphaFoldDB" id="A0A556MFK9"/>
<dbReference type="InterPro" id="IPR008928">
    <property type="entry name" value="6-hairpin_glycosidase_sf"/>
</dbReference>
<keyword evidence="1" id="KW-0732">Signal</keyword>
<organism evidence="5 6">
    <name type="scientific">Mucilaginibacter corticis</name>
    <dbReference type="NCBI Taxonomy" id="2597670"/>
    <lineage>
        <taxon>Bacteria</taxon>
        <taxon>Pseudomonadati</taxon>
        <taxon>Bacteroidota</taxon>
        <taxon>Sphingobacteriia</taxon>
        <taxon>Sphingobacteriales</taxon>
        <taxon>Sphingobacteriaceae</taxon>
        <taxon>Mucilaginibacter</taxon>
    </lineage>
</organism>
<sequence length="664" mass="74229">MSVFKISAVFAGVVPALFSASVFAQQNVAKMTPVSFSNVEINDKFWSPRISTVTNVTIPVCIEQTEVKTPRIRNFEKVARAKGEKHEGIYYDDSDVYKALEAIAYSLKNHPDPKLEAKADEWIDKIAAAQQPDGYLNTYYTLSGLDKRWTDMEKHEDYNAGHLIEAAVAYYNTTHKRKLLEVAMRVADNIDNTFRQKGLHWVSGHEEIELALVKLYKVTGKEKYLDLADWYLQQRGHGYGKGAIWNNRDMGAKYCQDDVPVADQKQIEGHAVRAMYLYTGAADVGAAKNDPSYFKAMNNVWEDVVYRNMYITGGIGSSGSNEGFSVDYDLPNKNAYCETCASVGMVLWNERMNLLTGNAKFVDVLERSLYNGALDGLSLSGDRFFYGNPLASEPNYQRSEWFGTACCPSNIARLVESLGNYIYASNNDAVWVNLFVGSKTSIPLKKGTVQLQQESNYPWDGNIKLTVNPAAKQSFPLHVRIPGWANNQPVPGETYRFADKEENPISISLNGKPVKYEMQNGYAVISREWKKGDVIALNLPMPVRQVLATDSVKADRNKVAIQRGPLMYCVEQLANADPKQNFIIPDNATFKTEFEPNLLNGVTVIKADVSVIKPTANGKSLETQNGSITAIPYYSWANRGRSQMEVWLPTKVSSVNIKANSDDN</sequence>
<dbReference type="Pfam" id="PF20737">
    <property type="entry name" value="Glyco_hydro127C"/>
    <property type="match status" value="1"/>
</dbReference>
<dbReference type="Proteomes" id="UP000318733">
    <property type="component" value="Unassembled WGS sequence"/>
</dbReference>
<evidence type="ECO:0000313" key="6">
    <source>
        <dbReference type="Proteomes" id="UP000318733"/>
    </source>
</evidence>
<evidence type="ECO:0000313" key="5">
    <source>
        <dbReference type="EMBL" id="TSJ38721.1"/>
    </source>
</evidence>
<comment type="caution">
    <text evidence="5">The sequence shown here is derived from an EMBL/GenBank/DDBJ whole genome shotgun (WGS) entry which is preliminary data.</text>
</comment>
<dbReference type="Pfam" id="PF07944">
    <property type="entry name" value="Beta-AFase-like_GH127_cat"/>
    <property type="match status" value="1"/>
</dbReference>
<dbReference type="GO" id="GO:0005975">
    <property type="term" value="P:carbohydrate metabolic process"/>
    <property type="evidence" value="ECO:0007669"/>
    <property type="project" value="InterPro"/>
</dbReference>
<feature type="signal peptide" evidence="1">
    <location>
        <begin position="1"/>
        <end position="24"/>
    </location>
</feature>
<feature type="domain" description="Non-reducing end beta-L-arabinofuranosidase-like GH127 C-terminal" evidence="4">
    <location>
        <begin position="543"/>
        <end position="649"/>
    </location>
</feature>
<dbReference type="EMBL" id="VLPK01000004">
    <property type="protein sequence ID" value="TSJ38721.1"/>
    <property type="molecule type" value="Genomic_DNA"/>
</dbReference>
<dbReference type="InterPro" id="IPR049046">
    <property type="entry name" value="Beta-AFase-like_GH127_middle"/>
</dbReference>
<dbReference type="InterPro" id="IPR049174">
    <property type="entry name" value="Beta-AFase-like"/>
</dbReference>
<dbReference type="Pfam" id="PF20736">
    <property type="entry name" value="Glyco_hydro127M"/>
    <property type="match status" value="1"/>
</dbReference>
<accession>A0A556MFK9</accession>